<keyword evidence="1" id="KW-0175">Coiled coil</keyword>
<dbReference type="InterPro" id="IPR052344">
    <property type="entry name" value="Transposase-related"/>
</dbReference>
<evidence type="ECO:0000313" key="4">
    <source>
        <dbReference type="EMBL" id="SDI20281.1"/>
    </source>
</evidence>
<dbReference type="InterPro" id="IPR004291">
    <property type="entry name" value="Transposase_IS66_central"/>
</dbReference>
<name>A0A1G8INB6_BACOV</name>
<evidence type="ECO:0000256" key="1">
    <source>
        <dbReference type="SAM" id="Coils"/>
    </source>
</evidence>
<feature type="compositionally biased region" description="Basic and acidic residues" evidence="2">
    <location>
        <begin position="131"/>
        <end position="143"/>
    </location>
</feature>
<dbReference type="RefSeq" id="WP_074637953.1">
    <property type="nucleotide sequence ID" value="NZ_FNDO01000030.1"/>
</dbReference>
<dbReference type="PANTHER" id="PTHR33678:SF2">
    <property type="match status" value="1"/>
</dbReference>
<feature type="domain" description="Transposase IS66 central" evidence="3">
    <location>
        <begin position="263"/>
        <end position="556"/>
    </location>
</feature>
<dbReference type="AlphaFoldDB" id="A0A1G8INB6"/>
<sequence>MEKDQKTDIDGMIMGAHYLHALDKESLASKPLSEMEREDYLDTINSLTSVIEQFKDSYSLLKAAMESSEKRNESSEKRNETLQSQVVRLQEIICTLTDEIRSLREEVSKQSDYTKRHNKMSYGKKSLSSRSKQEEKKKSREEEKMDDDGSDPPSNAGNEPSLDLTKVKSENIDKERGPRGPYTAMEAAKVIHLKTILDVSPEGMRFIGYKTVDEFNRISYIECTRFEVAVYEDEYGIRHDFYRPEDSNDARRPKTNVISGTPCTPEFLADMVVNRWMLHTPNHRENIRMRIDKFTSSENSRSNWLKIGAKLLKPLCEHFKKKLLKMKSILNIDETWCRVRIKYKGDGTKLGKYLKKYVWVLVNKLDGLVYFLYDNDENDSRGCRPIEEFLGDFKGSIQSDGYVVYRHLSRTHPENVHLLCWAHVRAKFKYAEEISKDPDAAWFVEQIGLLYMVEAENIKLHRTVDEIKLRRSRCDVTKILASLHFRAEKMIKNGKHLHYGDLMNKALTYMLNGWGELQNYRMDGHYTIDNMIAERVIRPFTVNRKNSLFYSSEQGVDVAATYLTVIETAKMHGLEVRDYLVRVFREIMNGNKDCSTYAPEAFLA</sequence>
<organism evidence="4 5">
    <name type="scientific">Bacteroides ovatus</name>
    <dbReference type="NCBI Taxonomy" id="28116"/>
    <lineage>
        <taxon>Bacteria</taxon>
        <taxon>Pseudomonadati</taxon>
        <taxon>Bacteroidota</taxon>
        <taxon>Bacteroidia</taxon>
        <taxon>Bacteroidales</taxon>
        <taxon>Bacteroidaceae</taxon>
        <taxon>Bacteroides</taxon>
    </lineage>
</organism>
<feature type="coiled-coil region" evidence="1">
    <location>
        <begin position="51"/>
        <end position="92"/>
    </location>
</feature>
<gene>
    <name evidence="4" type="ORF">SAMN05192582_103048</name>
</gene>
<dbReference type="PANTHER" id="PTHR33678">
    <property type="entry name" value="BLL1576 PROTEIN"/>
    <property type="match status" value="1"/>
</dbReference>
<evidence type="ECO:0000259" key="3">
    <source>
        <dbReference type="Pfam" id="PF03050"/>
    </source>
</evidence>
<feature type="region of interest" description="Disordered" evidence="2">
    <location>
        <begin position="105"/>
        <end position="180"/>
    </location>
</feature>
<evidence type="ECO:0000256" key="2">
    <source>
        <dbReference type="SAM" id="MobiDB-lite"/>
    </source>
</evidence>
<accession>A0A1G8INB6</accession>
<dbReference type="Proteomes" id="UP000181870">
    <property type="component" value="Unassembled WGS sequence"/>
</dbReference>
<reference evidence="4 5" key="1">
    <citation type="submission" date="2016-10" db="EMBL/GenBank/DDBJ databases">
        <authorList>
            <person name="de Groot N.N."/>
        </authorList>
    </citation>
    <scope>NUCLEOTIDE SEQUENCE [LARGE SCALE GENOMIC DNA]</scope>
    <source>
        <strain evidence="4 5">NLAE-zl-C57</strain>
    </source>
</reference>
<feature type="compositionally biased region" description="Basic and acidic residues" evidence="2">
    <location>
        <begin position="105"/>
        <end position="115"/>
    </location>
</feature>
<dbReference type="EMBL" id="FNDO01000030">
    <property type="protein sequence ID" value="SDI20281.1"/>
    <property type="molecule type" value="Genomic_DNA"/>
</dbReference>
<proteinExistence type="predicted"/>
<dbReference type="NCBIfam" id="NF033517">
    <property type="entry name" value="transpos_IS66"/>
    <property type="match status" value="1"/>
</dbReference>
<dbReference type="Pfam" id="PF03050">
    <property type="entry name" value="DDE_Tnp_IS66"/>
    <property type="match status" value="1"/>
</dbReference>
<feature type="compositionally biased region" description="Basic and acidic residues" evidence="2">
    <location>
        <begin position="165"/>
        <end position="178"/>
    </location>
</feature>
<protein>
    <submittedName>
        <fullName evidence="4">Transposase IS66 family protein</fullName>
    </submittedName>
</protein>
<evidence type="ECO:0000313" key="5">
    <source>
        <dbReference type="Proteomes" id="UP000181870"/>
    </source>
</evidence>